<feature type="domain" description="Signal transduction histidine kinase subgroup 3 dimerisation and phosphoacceptor" evidence="10">
    <location>
        <begin position="150"/>
        <end position="215"/>
    </location>
</feature>
<dbReference type="CDD" id="cd16917">
    <property type="entry name" value="HATPase_UhpB-NarQ-NarX-like"/>
    <property type="match status" value="1"/>
</dbReference>
<comment type="catalytic activity">
    <reaction evidence="1">
        <text>ATP + protein L-histidine = ADP + protein N-phospho-L-histidine.</text>
        <dbReference type="EC" id="2.7.13.3"/>
    </reaction>
</comment>
<dbReference type="InterPro" id="IPR011712">
    <property type="entry name" value="Sig_transdc_His_kin_sub3_dim/P"/>
</dbReference>
<dbReference type="InterPro" id="IPR050482">
    <property type="entry name" value="Sensor_HK_TwoCompSys"/>
</dbReference>
<evidence type="ECO:0000256" key="4">
    <source>
        <dbReference type="ARBA" id="ARBA00022679"/>
    </source>
</evidence>
<dbReference type="InterPro" id="IPR036890">
    <property type="entry name" value="HATPase_C_sf"/>
</dbReference>
<sequence>MVVFLIALLQSDPGPRLSGASLANSLLSVCFVAAAFLALQRHDRMTARAIVASYGMVASALLLHLLRPEGPAISAVFVAIGVIALRLPLAFSLPAAVTALAGLAVGTLEEGKGLSWDVIAIGGVIYLLAYVRRTTLAARAAEDREAVLAERARIARDIHDILAHSLSAQIVHLEGARLLLRADRSDEALERVELARDMAKQGLEETRRAITALREDMPPLVDAVSTLTGEFETATGVGCELTMAGDRRRLDPEAELAIIRTTQEALTNVRRHAPGVAPGVRLIFGPETCSLEVTNELAASPGTPGSGYGLVGMRERAELLGGHLEAGERDGVFRVRLEVPA</sequence>
<keyword evidence="9" id="KW-0472">Membrane</keyword>
<comment type="caution">
    <text evidence="11">The sequence shown here is derived from an EMBL/GenBank/DDBJ whole genome shotgun (WGS) entry which is preliminary data.</text>
</comment>
<dbReference type="Proteomes" id="UP000644610">
    <property type="component" value="Unassembled WGS sequence"/>
</dbReference>
<reference evidence="11" key="1">
    <citation type="submission" date="2021-01" db="EMBL/GenBank/DDBJ databases">
        <title>Whole genome shotgun sequence of Planotetraspora silvatica NBRC 100141.</title>
        <authorList>
            <person name="Komaki H."/>
            <person name="Tamura T."/>
        </authorList>
    </citation>
    <scope>NUCLEOTIDE SEQUENCE</scope>
    <source>
        <strain evidence="11">NBRC 100141</strain>
    </source>
</reference>
<dbReference type="SUPFAM" id="SSF55874">
    <property type="entry name" value="ATPase domain of HSP90 chaperone/DNA topoisomerase II/histidine kinase"/>
    <property type="match status" value="1"/>
</dbReference>
<evidence type="ECO:0000313" key="12">
    <source>
        <dbReference type="Proteomes" id="UP000644610"/>
    </source>
</evidence>
<feature type="transmembrane region" description="Helical" evidence="9">
    <location>
        <begin position="113"/>
        <end position="131"/>
    </location>
</feature>
<proteinExistence type="predicted"/>
<dbReference type="GO" id="GO:0005524">
    <property type="term" value="F:ATP binding"/>
    <property type="evidence" value="ECO:0007669"/>
    <property type="project" value="UniProtKB-KW"/>
</dbReference>
<dbReference type="Gene3D" id="1.20.5.1930">
    <property type="match status" value="1"/>
</dbReference>
<dbReference type="EMBL" id="BOOQ01000002">
    <property type="protein sequence ID" value="GII44162.1"/>
    <property type="molecule type" value="Genomic_DNA"/>
</dbReference>
<keyword evidence="12" id="KW-1185">Reference proteome</keyword>
<keyword evidence="5" id="KW-0547">Nucleotide-binding</keyword>
<keyword evidence="6 11" id="KW-0418">Kinase</keyword>
<dbReference type="GO" id="GO:0046983">
    <property type="term" value="F:protein dimerization activity"/>
    <property type="evidence" value="ECO:0007669"/>
    <property type="project" value="InterPro"/>
</dbReference>
<evidence type="ECO:0000256" key="1">
    <source>
        <dbReference type="ARBA" id="ARBA00000085"/>
    </source>
</evidence>
<keyword evidence="4" id="KW-0808">Transferase</keyword>
<evidence type="ECO:0000259" key="10">
    <source>
        <dbReference type="Pfam" id="PF07730"/>
    </source>
</evidence>
<dbReference type="AlphaFoldDB" id="A0A8J3UFW5"/>
<evidence type="ECO:0000256" key="9">
    <source>
        <dbReference type="SAM" id="Phobius"/>
    </source>
</evidence>
<evidence type="ECO:0000256" key="7">
    <source>
        <dbReference type="ARBA" id="ARBA00022840"/>
    </source>
</evidence>
<keyword evidence="9" id="KW-0812">Transmembrane</keyword>
<evidence type="ECO:0000256" key="5">
    <source>
        <dbReference type="ARBA" id="ARBA00022741"/>
    </source>
</evidence>
<dbReference type="Pfam" id="PF07730">
    <property type="entry name" value="HisKA_3"/>
    <property type="match status" value="1"/>
</dbReference>
<dbReference type="PANTHER" id="PTHR24421:SF10">
    <property type="entry name" value="NITRATE_NITRITE SENSOR PROTEIN NARQ"/>
    <property type="match status" value="1"/>
</dbReference>
<keyword evidence="7" id="KW-0067">ATP-binding</keyword>
<dbReference type="GO" id="GO:0016020">
    <property type="term" value="C:membrane"/>
    <property type="evidence" value="ECO:0007669"/>
    <property type="project" value="InterPro"/>
</dbReference>
<keyword evidence="8" id="KW-0902">Two-component regulatory system</keyword>
<feature type="transmembrane region" description="Helical" evidence="9">
    <location>
        <begin position="72"/>
        <end position="101"/>
    </location>
</feature>
<protein>
    <recommendedName>
        <fullName evidence="2">histidine kinase</fullName>
        <ecNumber evidence="2">2.7.13.3</ecNumber>
    </recommendedName>
</protein>
<feature type="transmembrane region" description="Helical" evidence="9">
    <location>
        <begin position="20"/>
        <end position="39"/>
    </location>
</feature>
<dbReference type="PANTHER" id="PTHR24421">
    <property type="entry name" value="NITRATE/NITRITE SENSOR PROTEIN NARX-RELATED"/>
    <property type="match status" value="1"/>
</dbReference>
<evidence type="ECO:0000256" key="8">
    <source>
        <dbReference type="ARBA" id="ARBA00023012"/>
    </source>
</evidence>
<evidence type="ECO:0000256" key="2">
    <source>
        <dbReference type="ARBA" id="ARBA00012438"/>
    </source>
</evidence>
<dbReference type="GO" id="GO:0000155">
    <property type="term" value="F:phosphorelay sensor kinase activity"/>
    <property type="evidence" value="ECO:0007669"/>
    <property type="project" value="InterPro"/>
</dbReference>
<keyword evidence="9" id="KW-1133">Transmembrane helix</keyword>
<evidence type="ECO:0000256" key="6">
    <source>
        <dbReference type="ARBA" id="ARBA00022777"/>
    </source>
</evidence>
<keyword evidence="3" id="KW-0597">Phosphoprotein</keyword>
<dbReference type="EC" id="2.7.13.3" evidence="2"/>
<gene>
    <name evidence="11" type="ORF">Psi02_05860</name>
</gene>
<dbReference type="Gene3D" id="3.30.565.10">
    <property type="entry name" value="Histidine kinase-like ATPase, C-terminal domain"/>
    <property type="match status" value="1"/>
</dbReference>
<accession>A0A8J3UFW5</accession>
<evidence type="ECO:0000256" key="3">
    <source>
        <dbReference type="ARBA" id="ARBA00022553"/>
    </source>
</evidence>
<organism evidence="11 12">
    <name type="scientific">Planotetraspora silvatica</name>
    <dbReference type="NCBI Taxonomy" id="234614"/>
    <lineage>
        <taxon>Bacteria</taxon>
        <taxon>Bacillati</taxon>
        <taxon>Actinomycetota</taxon>
        <taxon>Actinomycetes</taxon>
        <taxon>Streptosporangiales</taxon>
        <taxon>Streptosporangiaceae</taxon>
        <taxon>Planotetraspora</taxon>
    </lineage>
</organism>
<evidence type="ECO:0000313" key="11">
    <source>
        <dbReference type="EMBL" id="GII44162.1"/>
    </source>
</evidence>
<name>A0A8J3UFW5_9ACTN</name>